<evidence type="ECO:0000256" key="2">
    <source>
        <dbReference type="ARBA" id="ARBA00022729"/>
    </source>
</evidence>
<dbReference type="Pfam" id="PF07980">
    <property type="entry name" value="SusD_RagB"/>
    <property type="match status" value="1"/>
</dbReference>
<dbReference type="InterPro" id="IPR033985">
    <property type="entry name" value="SusD-like_N"/>
</dbReference>
<evidence type="ECO:0008006" key="8">
    <source>
        <dbReference type="Google" id="ProtNLM"/>
    </source>
</evidence>
<keyword evidence="2" id="KW-0732">Signal</keyword>
<evidence type="ECO:0000256" key="4">
    <source>
        <dbReference type="ARBA" id="ARBA00023237"/>
    </source>
</evidence>
<dbReference type="Pfam" id="PF14322">
    <property type="entry name" value="SusD-like_3"/>
    <property type="match status" value="1"/>
</dbReference>
<feature type="domain" description="SusD-like N-terminal" evidence="6">
    <location>
        <begin position="124"/>
        <end position="250"/>
    </location>
</feature>
<comment type="caution">
    <text evidence="7">The sequence shown here is derived from an EMBL/GenBank/DDBJ whole genome shotgun (WGS) entry which is preliminary data.</text>
</comment>
<dbReference type="Gene3D" id="1.25.40.390">
    <property type="match status" value="1"/>
</dbReference>
<organism evidence="7">
    <name type="scientific">bioreactor metagenome</name>
    <dbReference type="NCBI Taxonomy" id="1076179"/>
    <lineage>
        <taxon>unclassified sequences</taxon>
        <taxon>metagenomes</taxon>
        <taxon>ecological metagenomes</taxon>
    </lineage>
</organism>
<gene>
    <name evidence="7" type="ORF">SDC9_47795</name>
</gene>
<dbReference type="SUPFAM" id="SSF48452">
    <property type="entry name" value="TPR-like"/>
    <property type="match status" value="1"/>
</dbReference>
<dbReference type="EMBL" id="VSSQ01000804">
    <property type="protein sequence ID" value="MPM01555.1"/>
    <property type="molecule type" value="Genomic_DNA"/>
</dbReference>
<dbReference type="InterPro" id="IPR011990">
    <property type="entry name" value="TPR-like_helical_dom_sf"/>
</dbReference>
<sequence>MKTKILTIVSIVLLVTNISCSDFEEYLDKSPESTLSEIDVFTDYSNFKSYLYRCYSGNDDATNTLNTFNNLRCTYPLYFGNHKTSWDALSDVCDGGRMLQQHIKRGTMGNSLSGFVNTWNARPIFSTMFTMIRIANMTLKNIYMIQNATEVEINDLKGQAYFIRGYSHYWLTVLWGGMPYIDHVITSEDQQDLPRLSNYDTFMRVAQDMDSAFKYLPIRRDPPYPTAGNLNNPDQEKPNGVAAKAFKSRVLLFAASKLSNKHGTSDWENAAKASWEAIELAENNGYFLLPESDYLKNFFGQQYTNEHIWAQFMTSFNYNHGLCAGFLCTSMRNSTGFSGDCPTQNFIDKFETKWGDPLNTQQDRDEATSIGHYNEQDPYVNRDPRFYLTIIYNQAQLAGFANDKAQIYRETINGKTQYSELLVLSTLSDKSAITDGNTRTGYLNRKILGERSYKNPSAVMSSCPIIRLAELYLNYAEAANMAYGPNETPSYATKSAVEIINEKIRGRFAELAPIQLRFTNDKDIFYERIKNERDIELCFEGHHFFDIRRWMDAPKAYADNSLIGMDIEKVPVSAQYPTGFKYTRQPLEAARQIAWKDYMYYFPMLPADKNNVIIFTPNPDWN</sequence>
<evidence type="ECO:0000256" key="3">
    <source>
        <dbReference type="ARBA" id="ARBA00023136"/>
    </source>
</evidence>
<evidence type="ECO:0000256" key="1">
    <source>
        <dbReference type="ARBA" id="ARBA00004442"/>
    </source>
</evidence>
<reference evidence="7" key="1">
    <citation type="submission" date="2019-08" db="EMBL/GenBank/DDBJ databases">
        <authorList>
            <person name="Kucharzyk K."/>
            <person name="Murdoch R.W."/>
            <person name="Higgins S."/>
            <person name="Loffler F."/>
        </authorList>
    </citation>
    <scope>NUCLEOTIDE SEQUENCE</scope>
</reference>
<dbReference type="InterPro" id="IPR012944">
    <property type="entry name" value="SusD_RagB_dom"/>
</dbReference>
<dbReference type="GO" id="GO:0009279">
    <property type="term" value="C:cell outer membrane"/>
    <property type="evidence" value="ECO:0007669"/>
    <property type="project" value="UniProtKB-SubCell"/>
</dbReference>
<keyword evidence="3" id="KW-0472">Membrane</keyword>
<protein>
    <recommendedName>
        <fullName evidence="8">RagB/SusD family nutrient uptake outer membrane protein</fullName>
    </recommendedName>
</protein>
<comment type="subcellular location">
    <subcellularLocation>
        <location evidence="1">Cell outer membrane</location>
    </subcellularLocation>
</comment>
<evidence type="ECO:0000259" key="6">
    <source>
        <dbReference type="Pfam" id="PF14322"/>
    </source>
</evidence>
<name>A0A644WCI9_9ZZZZ</name>
<evidence type="ECO:0000259" key="5">
    <source>
        <dbReference type="Pfam" id="PF07980"/>
    </source>
</evidence>
<proteinExistence type="predicted"/>
<keyword evidence="4" id="KW-0998">Cell outer membrane</keyword>
<evidence type="ECO:0000313" key="7">
    <source>
        <dbReference type="EMBL" id="MPM01555.1"/>
    </source>
</evidence>
<accession>A0A644WCI9</accession>
<dbReference type="AlphaFoldDB" id="A0A644WCI9"/>
<feature type="domain" description="RagB/SusD" evidence="5">
    <location>
        <begin position="305"/>
        <end position="612"/>
    </location>
</feature>